<protein>
    <submittedName>
        <fullName evidence="2">2-amino-4, 5-dihydroxy-6-oxo-7-(Phosphonooxy)heptanoate synthase</fullName>
        <ecNumber evidence="2">4.1.2.56</ecNumber>
    </submittedName>
</protein>
<gene>
    <name evidence="2" type="primary">griI_1</name>
    <name evidence="2" type="ORF">SRB5_01740</name>
</gene>
<feature type="active site" description="Proton donor" evidence="1">
    <location>
        <position position="150"/>
    </location>
</feature>
<sequence length="257" mass="27112">MIPNGAFGRRLRLRRLYRHHRQRLLVVPLDHAVTQGPITGGEGIDTLVGRLAANRVDAVVLHKGSLRYVDPAWFARTSLIVHLSASTVHAPDPDAKYLVAGVEESLRLGADAVSVHVNLGSDGEQRQIADLAAVADACDRWNVPLLAMMYPRGPKITDPRDPALVAHAVTLAADLGADLVKTPYVGSPAQMKEITSAAPVPVITVGGPRVTDESRLLAQVAEALEGGAAGVAMGRNIFQAPDPGTLAGRLADLIHGG</sequence>
<evidence type="ECO:0000256" key="1">
    <source>
        <dbReference type="PIRSR" id="PIRSR038992-1"/>
    </source>
</evidence>
<dbReference type="GO" id="GO:0004332">
    <property type="term" value="F:fructose-bisphosphate aldolase activity"/>
    <property type="evidence" value="ECO:0007669"/>
    <property type="project" value="InterPro"/>
</dbReference>
<dbReference type="CDD" id="cd00958">
    <property type="entry name" value="DhnA"/>
    <property type="match status" value="1"/>
</dbReference>
<dbReference type="Proteomes" id="UP000466345">
    <property type="component" value="Unassembled WGS sequence"/>
</dbReference>
<comment type="caution">
    <text evidence="2">The sequence shown here is derived from an EMBL/GenBank/DDBJ whole genome shotgun (WGS) entry which is preliminary data.</text>
</comment>
<dbReference type="InterPro" id="IPR002915">
    <property type="entry name" value="DeoC/FbaB/LacD_aldolase"/>
</dbReference>
<dbReference type="NCBIfam" id="NF041223">
    <property type="entry name" value="BagB_FevI"/>
    <property type="match status" value="1"/>
</dbReference>
<organism evidence="2 3">
    <name type="scientific">Streptomyces smaragdinus</name>
    <dbReference type="NCBI Taxonomy" id="2585196"/>
    <lineage>
        <taxon>Bacteria</taxon>
        <taxon>Bacillati</taxon>
        <taxon>Actinomycetota</taxon>
        <taxon>Actinomycetes</taxon>
        <taxon>Kitasatosporales</taxon>
        <taxon>Streptomycetaceae</taxon>
        <taxon>Streptomyces</taxon>
    </lineage>
</organism>
<keyword evidence="2" id="KW-0456">Lyase</keyword>
<reference evidence="2 3" key="1">
    <citation type="submission" date="2019-10" db="EMBL/GenBank/DDBJ databases">
        <title>Streptomyces smaragdinus sp. nov. and Streptomyces fabii sp. nov., isolated from the gut of fungus growing-termite Macrotermes natalensis.</title>
        <authorList>
            <person name="Schwitalla J."/>
            <person name="Benndorf R."/>
            <person name="Martin K."/>
            <person name="De Beer W."/>
            <person name="Kaster A.-K."/>
            <person name="Vollmers J."/>
            <person name="Poulsen M."/>
            <person name="Beemelmanns C."/>
        </authorList>
    </citation>
    <scope>NUCLEOTIDE SEQUENCE [LARGE SCALE GENOMIC DNA]</scope>
    <source>
        <strain evidence="2 3">RB5</strain>
    </source>
</reference>
<dbReference type="PANTHER" id="PTHR47916:SF1">
    <property type="entry name" value="3-HYDROXY-5-PHOSPHONOOXYPENTANE-2,4-DIONE THIOLASE"/>
    <property type="match status" value="1"/>
</dbReference>
<dbReference type="OrthoDB" id="9771504at2"/>
<dbReference type="NCBIfam" id="NF005556">
    <property type="entry name" value="PRK07226.1"/>
    <property type="match status" value="1"/>
</dbReference>
<dbReference type="SUPFAM" id="SSF51569">
    <property type="entry name" value="Aldolase"/>
    <property type="match status" value="1"/>
</dbReference>
<dbReference type="AlphaFoldDB" id="A0A7K0C9E5"/>
<dbReference type="EC" id="4.1.2.56" evidence="2"/>
<dbReference type="InterPro" id="IPR050456">
    <property type="entry name" value="DeoC/FbaB_aldolase"/>
</dbReference>
<dbReference type="InterPro" id="IPR041720">
    <property type="entry name" value="FbaB-like"/>
</dbReference>
<feature type="active site" description="Schiff-base intermediate with dihydroxyacetone-P" evidence="1">
    <location>
        <position position="181"/>
    </location>
</feature>
<dbReference type="InterPro" id="IPR013785">
    <property type="entry name" value="Aldolase_TIM"/>
</dbReference>
<accession>A0A7K0C9E5</accession>
<dbReference type="PIRSF" id="PIRSF038992">
    <property type="entry name" value="Aldolase_Ia"/>
    <property type="match status" value="1"/>
</dbReference>
<dbReference type="SMART" id="SM01133">
    <property type="entry name" value="DeoC"/>
    <property type="match status" value="1"/>
</dbReference>
<dbReference type="PANTHER" id="PTHR47916">
    <property type="entry name" value="FRUCTOSE-BISPHOSPHATE ALDOLASE CLASS 1"/>
    <property type="match status" value="1"/>
</dbReference>
<dbReference type="RefSeq" id="WP_153449440.1">
    <property type="nucleotide sequence ID" value="NZ_WEGJ01000001.1"/>
</dbReference>
<evidence type="ECO:0000313" key="3">
    <source>
        <dbReference type="Proteomes" id="UP000466345"/>
    </source>
</evidence>
<dbReference type="Gene3D" id="3.20.20.70">
    <property type="entry name" value="Aldolase class I"/>
    <property type="match status" value="1"/>
</dbReference>
<dbReference type="Pfam" id="PF01791">
    <property type="entry name" value="DeoC"/>
    <property type="match status" value="1"/>
</dbReference>
<proteinExistence type="predicted"/>
<evidence type="ECO:0000313" key="2">
    <source>
        <dbReference type="EMBL" id="MQY10070.1"/>
    </source>
</evidence>
<keyword evidence="3" id="KW-1185">Reference proteome</keyword>
<name>A0A7K0C9E5_9ACTN</name>
<dbReference type="EMBL" id="WEGJ01000001">
    <property type="protein sequence ID" value="MQY10070.1"/>
    <property type="molecule type" value="Genomic_DNA"/>
</dbReference>